<dbReference type="PANTHER" id="PTHR10315:SF96">
    <property type="entry name" value="SIAH-TYPE DOMAIN-CONTAINING PROTEIN"/>
    <property type="match status" value="1"/>
</dbReference>
<sequence>MEVEGSSSRKRTRFSLPPRNIVFDDDCDDDRPLPRRPRQRTVLRRRRARAEEDGDGERPRIVLRIPGSTPPAQAPPEPEPSSSSDSSSSVIRDATVENNGAIDCVICFLPLKPPIFQCNVGHVVCSRCSERQGEASNCHECRAPTPGGYTRCHAMEKVVESIRVPCPHAVHGCAHRPPYHGRDAHAVACPHAPCHCPGVGCVFAGSPAALAGHFAAAHGWPCATVDGVGSYVCLRDSFNFVTAANGAKNKERFLFLLDVKHAPPFGRAVAAFCIYPDRAATATLKLTHTGNNGMHVQSSEFTVACTDLADGLPDPSSSKCFQFVVPSTSVLEDDDGDSVTTRVFVEIITPPRPSNTTTRMDVAKKNTNGSISLFLSDPQFLFSPATLPPVANPSSPQRRLIDKHRDRTDGGAAFQAKEPSGRPSSSPSPPPSHWGQVRSEEILKVFEGKEVGGGSRRPRQEVGEAGESSSNRRKRTRYSPLMQALGDDSEPEPVSEAENDGSNCEEEDEEEEEEEEEEDEEEEQSECETDGYDSDDAVEDQQNEQQGGRGVQDQPPQQQEVMQAPLHLLQCLHRCHHRRGYQRCHAMEQMVDSIRVPCLHAAYGCTERPVYHSRESHAQACTHAPCHCRRLACGFVGSTAALLLHFAAVHRWPCTTEDKAGVGFDINLTDGFNFITAARAGANQGTTDKYLFLLNVARTPFGRTIAVFCIHPHHTSTAELRLTYGCYRNFDMCCMHHQTSEFKVACTDLSKGLPDPSKCFMFIVPGSACRDDEVVTKVTATINKTPVQ</sequence>
<dbReference type="InterPro" id="IPR052088">
    <property type="entry name" value="E3_ubiquitin-ligase_SINA"/>
</dbReference>
<proteinExistence type="inferred from homology"/>
<dbReference type="InterPro" id="IPR013083">
    <property type="entry name" value="Znf_RING/FYVE/PHD"/>
</dbReference>
<dbReference type="GO" id="GO:0005737">
    <property type="term" value="C:cytoplasm"/>
    <property type="evidence" value="ECO:0007669"/>
    <property type="project" value="TreeGrafter"/>
</dbReference>
<dbReference type="PROSITE" id="PS51081">
    <property type="entry name" value="ZF_SIAH"/>
    <property type="match status" value="2"/>
</dbReference>
<evidence type="ECO:0000256" key="1">
    <source>
        <dbReference type="ARBA" id="ARBA00000900"/>
    </source>
</evidence>
<dbReference type="PANTHER" id="PTHR10315">
    <property type="entry name" value="E3 UBIQUITIN PROTEIN LIGASE SIAH"/>
    <property type="match status" value="1"/>
</dbReference>
<evidence type="ECO:0000256" key="6">
    <source>
        <dbReference type="ARBA" id="ARBA00022723"/>
    </source>
</evidence>
<dbReference type="Gene3D" id="3.30.40.10">
    <property type="entry name" value="Zinc/RING finger domain, C3HC4 (zinc finger)"/>
    <property type="match status" value="2"/>
</dbReference>
<gene>
    <name evidence="13" type="ORF">HU200_007928</name>
</gene>
<evidence type="ECO:0000256" key="3">
    <source>
        <dbReference type="ARBA" id="ARBA00009119"/>
    </source>
</evidence>
<evidence type="ECO:0000259" key="12">
    <source>
        <dbReference type="PROSITE" id="PS51081"/>
    </source>
</evidence>
<feature type="compositionally biased region" description="Basic and acidic residues" evidence="11">
    <location>
        <begin position="438"/>
        <end position="450"/>
    </location>
</feature>
<feature type="compositionally biased region" description="Acidic residues" evidence="11">
    <location>
        <begin position="487"/>
        <end position="542"/>
    </location>
</feature>
<evidence type="ECO:0000256" key="9">
    <source>
        <dbReference type="ARBA" id="ARBA00022833"/>
    </source>
</evidence>
<dbReference type="InterPro" id="IPR049548">
    <property type="entry name" value="Sina-like_RING"/>
</dbReference>
<comment type="catalytic activity">
    <reaction evidence="1">
        <text>S-ubiquitinyl-[E2 ubiquitin-conjugating enzyme]-L-cysteine + [acceptor protein]-L-lysine = [E2 ubiquitin-conjugating enzyme]-L-cysteine + N(6)-ubiquitinyl-[acceptor protein]-L-lysine.</text>
        <dbReference type="EC" id="2.3.2.27"/>
    </reaction>
</comment>
<dbReference type="SUPFAM" id="SSF49599">
    <property type="entry name" value="TRAF domain-like"/>
    <property type="match status" value="2"/>
</dbReference>
<keyword evidence="5" id="KW-0808">Transferase</keyword>
<comment type="caution">
    <text evidence="13">The sequence shown here is derived from an EMBL/GenBank/DDBJ whole genome shotgun (WGS) entry which is preliminary data.</text>
</comment>
<dbReference type="Pfam" id="PF21362">
    <property type="entry name" value="Sina_RING"/>
    <property type="match status" value="1"/>
</dbReference>
<keyword evidence="7 10" id="KW-0863">Zinc-finger</keyword>
<evidence type="ECO:0000256" key="5">
    <source>
        <dbReference type="ARBA" id="ARBA00022679"/>
    </source>
</evidence>
<feature type="compositionally biased region" description="Basic residues" evidence="11">
    <location>
        <begin position="34"/>
        <end position="48"/>
    </location>
</feature>
<comment type="pathway">
    <text evidence="2">Protein modification; protein ubiquitination.</text>
</comment>
<feature type="region of interest" description="Disordered" evidence="11">
    <location>
        <begin position="410"/>
        <end position="557"/>
    </location>
</feature>
<comment type="similarity">
    <text evidence="3">Belongs to the SINA (Seven in absentia) family.</text>
</comment>
<evidence type="ECO:0000256" key="10">
    <source>
        <dbReference type="PROSITE-ProRule" id="PRU00455"/>
    </source>
</evidence>
<evidence type="ECO:0000313" key="14">
    <source>
        <dbReference type="Proteomes" id="UP000636709"/>
    </source>
</evidence>
<evidence type="ECO:0000256" key="4">
    <source>
        <dbReference type="ARBA" id="ARBA00012483"/>
    </source>
</evidence>
<evidence type="ECO:0000313" key="13">
    <source>
        <dbReference type="EMBL" id="KAF8765993.1"/>
    </source>
</evidence>
<name>A0A835FPB9_9POAL</name>
<feature type="domain" description="SIAH-type" evidence="12">
    <location>
        <begin position="161"/>
        <end position="219"/>
    </location>
</feature>
<protein>
    <recommendedName>
        <fullName evidence="4">RING-type E3 ubiquitin transferase</fullName>
        <ecNumber evidence="4">2.3.2.27</ecNumber>
    </recommendedName>
</protein>
<keyword evidence="6" id="KW-0479">Metal-binding</keyword>
<dbReference type="OrthoDB" id="4788989at2759"/>
<dbReference type="UniPathway" id="UPA00143"/>
<dbReference type="GO" id="GO:0016567">
    <property type="term" value="P:protein ubiquitination"/>
    <property type="evidence" value="ECO:0007669"/>
    <property type="project" value="UniProtKB-UniPathway"/>
</dbReference>
<evidence type="ECO:0000256" key="2">
    <source>
        <dbReference type="ARBA" id="ARBA00004906"/>
    </source>
</evidence>
<dbReference type="Pfam" id="PF21361">
    <property type="entry name" value="Sina_ZnF"/>
    <property type="match status" value="2"/>
</dbReference>
<reference evidence="13" key="1">
    <citation type="submission" date="2020-07" db="EMBL/GenBank/DDBJ databases">
        <title>Genome sequence and genetic diversity analysis of an under-domesticated orphan crop, white fonio (Digitaria exilis).</title>
        <authorList>
            <person name="Bennetzen J.L."/>
            <person name="Chen S."/>
            <person name="Ma X."/>
            <person name="Wang X."/>
            <person name="Yssel A.E.J."/>
            <person name="Chaluvadi S.R."/>
            <person name="Johnson M."/>
            <person name="Gangashetty P."/>
            <person name="Hamidou F."/>
            <person name="Sanogo M.D."/>
            <person name="Zwaenepoel A."/>
            <person name="Wallace J."/>
            <person name="Van De Peer Y."/>
            <person name="Van Deynze A."/>
        </authorList>
    </citation>
    <scope>NUCLEOTIDE SEQUENCE</scope>
    <source>
        <tissue evidence="13">Leaves</tissue>
    </source>
</reference>
<dbReference type="AlphaFoldDB" id="A0A835FPB9"/>
<evidence type="ECO:0000256" key="11">
    <source>
        <dbReference type="SAM" id="MobiDB-lite"/>
    </source>
</evidence>
<keyword evidence="9" id="KW-0862">Zinc</keyword>
<feature type="domain" description="SIAH-type" evidence="12">
    <location>
        <begin position="593"/>
        <end position="651"/>
    </location>
</feature>
<keyword evidence="8" id="KW-0833">Ubl conjugation pathway</keyword>
<dbReference type="GO" id="GO:0061630">
    <property type="term" value="F:ubiquitin protein ligase activity"/>
    <property type="evidence" value="ECO:0007669"/>
    <property type="project" value="UniProtKB-EC"/>
</dbReference>
<evidence type="ECO:0000256" key="7">
    <source>
        <dbReference type="ARBA" id="ARBA00022771"/>
    </source>
</evidence>
<dbReference type="Proteomes" id="UP000636709">
    <property type="component" value="Unassembled WGS sequence"/>
</dbReference>
<accession>A0A835FPB9</accession>
<organism evidence="13 14">
    <name type="scientific">Digitaria exilis</name>
    <dbReference type="NCBI Taxonomy" id="1010633"/>
    <lineage>
        <taxon>Eukaryota</taxon>
        <taxon>Viridiplantae</taxon>
        <taxon>Streptophyta</taxon>
        <taxon>Embryophyta</taxon>
        <taxon>Tracheophyta</taxon>
        <taxon>Spermatophyta</taxon>
        <taxon>Magnoliopsida</taxon>
        <taxon>Liliopsida</taxon>
        <taxon>Poales</taxon>
        <taxon>Poaceae</taxon>
        <taxon>PACMAD clade</taxon>
        <taxon>Panicoideae</taxon>
        <taxon>Panicodae</taxon>
        <taxon>Paniceae</taxon>
        <taxon>Anthephorinae</taxon>
        <taxon>Digitaria</taxon>
    </lineage>
</organism>
<feature type="compositionally biased region" description="Pro residues" evidence="11">
    <location>
        <begin position="68"/>
        <end position="79"/>
    </location>
</feature>
<dbReference type="GO" id="GO:0008270">
    <property type="term" value="F:zinc ion binding"/>
    <property type="evidence" value="ECO:0007669"/>
    <property type="project" value="UniProtKB-KW"/>
</dbReference>
<feature type="compositionally biased region" description="Low complexity" evidence="11">
    <location>
        <begin position="80"/>
        <end position="89"/>
    </location>
</feature>
<keyword evidence="14" id="KW-1185">Reference proteome</keyword>
<dbReference type="InterPro" id="IPR013010">
    <property type="entry name" value="Znf_SIAH"/>
</dbReference>
<feature type="region of interest" description="Disordered" evidence="11">
    <location>
        <begin position="1"/>
        <end position="90"/>
    </location>
</feature>
<dbReference type="EMBL" id="JACEFO010000522">
    <property type="protein sequence ID" value="KAF8765993.1"/>
    <property type="molecule type" value="Genomic_DNA"/>
</dbReference>
<evidence type="ECO:0000256" key="8">
    <source>
        <dbReference type="ARBA" id="ARBA00022786"/>
    </source>
</evidence>
<dbReference type="EC" id="2.3.2.27" evidence="4"/>